<sequence length="256" mass="30101">MKSNRSNIKSINSIIFKENKFSSEEEEGWSRVYVDLNEYKNSKTIYTVYFSHVYCELLYEICKALDMLYLFSFVPHDSVIDGVIFYEEKTKKVKNKEVIIRQSAYLQHIVRTYENNDYNIFHSRSIHAIFAYDDIKIIEIVRNVIVEFLIKGSSSGISENARAFIENTAEALKVKKENDFLIQDKPSSKEVVEVTKYIQPVMGEELLTRNEAKNFLKISFPTLRDWTKKGKIKSYGMEGRVYYKKNEILDLLEELK</sequence>
<dbReference type="InterPro" id="IPR009061">
    <property type="entry name" value="DNA-bd_dom_put_sf"/>
</dbReference>
<evidence type="ECO:0000313" key="2">
    <source>
        <dbReference type="EMBL" id="MDE1206028.1"/>
    </source>
</evidence>
<dbReference type="EMBL" id="JAIWJY010000002">
    <property type="protein sequence ID" value="MDE1206028.1"/>
    <property type="molecule type" value="Genomic_DNA"/>
</dbReference>
<comment type="caution">
    <text evidence="2">The sequence shown here is derived from an EMBL/GenBank/DDBJ whole genome shotgun (WGS) entry which is preliminary data.</text>
</comment>
<gene>
    <name evidence="2" type="ORF">LCI24_04390</name>
</gene>
<dbReference type="InterPro" id="IPR041657">
    <property type="entry name" value="HTH_17"/>
</dbReference>
<dbReference type="RefSeq" id="WP_274639349.1">
    <property type="nucleotide sequence ID" value="NZ_JAIWJY010000002.1"/>
</dbReference>
<accession>A0A9X4EMZ0</accession>
<proteinExistence type="predicted"/>
<name>A0A9X4EMZ0_9FLAO</name>
<dbReference type="Pfam" id="PF12728">
    <property type="entry name" value="HTH_17"/>
    <property type="match status" value="1"/>
</dbReference>
<organism evidence="2 3">
    <name type="scientific">Tenacibaculum larymnensis</name>
    <dbReference type="NCBI Taxonomy" id="2878201"/>
    <lineage>
        <taxon>Bacteria</taxon>
        <taxon>Pseudomonadati</taxon>
        <taxon>Bacteroidota</taxon>
        <taxon>Flavobacteriia</taxon>
        <taxon>Flavobacteriales</taxon>
        <taxon>Flavobacteriaceae</taxon>
        <taxon>Tenacibaculum</taxon>
    </lineage>
</organism>
<evidence type="ECO:0000259" key="1">
    <source>
        <dbReference type="Pfam" id="PF12728"/>
    </source>
</evidence>
<dbReference type="AlphaFoldDB" id="A0A9X4EMZ0"/>
<dbReference type="Proteomes" id="UP001149303">
    <property type="component" value="Unassembled WGS sequence"/>
</dbReference>
<evidence type="ECO:0000313" key="3">
    <source>
        <dbReference type="Proteomes" id="UP001149303"/>
    </source>
</evidence>
<dbReference type="SUPFAM" id="SSF46955">
    <property type="entry name" value="Putative DNA-binding domain"/>
    <property type="match status" value="1"/>
</dbReference>
<feature type="domain" description="Helix-turn-helix" evidence="1">
    <location>
        <begin position="206"/>
        <end position="254"/>
    </location>
</feature>
<protein>
    <submittedName>
        <fullName evidence="2">Helix-turn-helix domain-containing protein</fullName>
    </submittedName>
</protein>
<reference evidence="2" key="1">
    <citation type="submission" date="2021-09" db="EMBL/GenBank/DDBJ databases">
        <authorList>
            <person name="Smyrli M."/>
        </authorList>
    </citation>
    <scope>NUCLEOTIDE SEQUENCE</scope>
    <source>
        <strain evidence="2">LAR25</strain>
    </source>
</reference>
<keyword evidence="3" id="KW-1185">Reference proteome</keyword>